<evidence type="ECO:0000256" key="2">
    <source>
        <dbReference type="ARBA" id="ARBA00007613"/>
    </source>
</evidence>
<evidence type="ECO:0000256" key="8">
    <source>
        <dbReference type="ARBA" id="ARBA00022989"/>
    </source>
</evidence>
<feature type="domain" description="SSD" evidence="11">
    <location>
        <begin position="372"/>
        <end position="497"/>
    </location>
</feature>
<keyword evidence="4" id="KW-0813">Transport</keyword>
<feature type="transmembrane region" description="Helical" evidence="10">
    <location>
        <begin position="394"/>
        <end position="419"/>
    </location>
</feature>
<dbReference type="InterPro" id="IPR004764">
    <property type="entry name" value="MdtF-like"/>
</dbReference>
<feature type="transmembrane region" description="Helical" evidence="10">
    <location>
        <begin position="898"/>
        <end position="920"/>
    </location>
</feature>
<dbReference type="GO" id="GO:0005886">
    <property type="term" value="C:plasma membrane"/>
    <property type="evidence" value="ECO:0007669"/>
    <property type="project" value="UniProtKB-SubCell"/>
</dbReference>
<dbReference type="RefSeq" id="WP_353546177.1">
    <property type="nucleotide sequence ID" value="NZ_JAGKSB010000003.1"/>
</dbReference>
<dbReference type="Pfam" id="PF00873">
    <property type="entry name" value="ACR_tran"/>
    <property type="match status" value="1"/>
</dbReference>
<accession>A0A8T4H8V3</accession>
<feature type="transmembrane region" description="Helical" evidence="10">
    <location>
        <begin position="12"/>
        <end position="32"/>
    </location>
</feature>
<dbReference type="Gene3D" id="3.30.70.1440">
    <property type="entry name" value="Multidrug efflux transporter AcrB pore domain"/>
    <property type="match status" value="1"/>
</dbReference>
<evidence type="ECO:0000256" key="9">
    <source>
        <dbReference type="ARBA" id="ARBA00023136"/>
    </source>
</evidence>
<dbReference type="Pfam" id="PF02321">
    <property type="entry name" value="OEP"/>
    <property type="match status" value="2"/>
</dbReference>
<dbReference type="PANTHER" id="PTHR32063">
    <property type="match status" value="1"/>
</dbReference>
<dbReference type="SUPFAM" id="SSF56954">
    <property type="entry name" value="Outer membrane efflux proteins (OEP)"/>
    <property type="match status" value="1"/>
</dbReference>
<dbReference type="PROSITE" id="PS50156">
    <property type="entry name" value="SSD"/>
    <property type="match status" value="1"/>
</dbReference>
<dbReference type="SUPFAM" id="SSF82693">
    <property type="entry name" value="Multidrug efflux transporter AcrB pore domain, PN1, PN2, PC1 and PC2 subdomains"/>
    <property type="match status" value="4"/>
</dbReference>
<keyword evidence="6" id="KW-0997">Cell inner membrane</keyword>
<dbReference type="Gene3D" id="3.30.70.1430">
    <property type="entry name" value="Multidrug efflux transporter AcrB pore domain"/>
    <property type="match status" value="2"/>
</dbReference>
<feature type="transmembrane region" description="Helical" evidence="10">
    <location>
        <begin position="1040"/>
        <end position="1060"/>
    </location>
</feature>
<dbReference type="GO" id="GO:0042910">
    <property type="term" value="F:xenobiotic transmembrane transporter activity"/>
    <property type="evidence" value="ECO:0007669"/>
    <property type="project" value="TreeGrafter"/>
</dbReference>
<dbReference type="Proteomes" id="UP000679691">
    <property type="component" value="Unassembled WGS sequence"/>
</dbReference>
<dbReference type="GO" id="GO:0015562">
    <property type="term" value="F:efflux transmembrane transporter activity"/>
    <property type="evidence" value="ECO:0007669"/>
    <property type="project" value="InterPro"/>
</dbReference>
<evidence type="ECO:0000256" key="10">
    <source>
        <dbReference type="SAM" id="Phobius"/>
    </source>
</evidence>
<dbReference type="SUPFAM" id="SSF82866">
    <property type="entry name" value="Multidrug efflux transporter AcrB transmembrane domain"/>
    <property type="match status" value="2"/>
</dbReference>
<sequence length="1514" mass="166609">MFDIFIKRPILSLVISLFITIMGILALLTLPVTQFPDIVPPSVVVTANYTGANAEVSTNAVAIPLEKAINGVAGMTSMSSVSTNNGSTLIQIFFKVGTDPDIAAVNVQNRVTTVLDELPEEVIKAGVTTEKEVNSMLMYLNIYSDDPKADERFIYNFTDINILKELKRIEGVGFAQIMGMRDYAMRVWLKPDRLAAYNISTEEVISALRQQNIEAAPGQTGIGSDQIVAMQQFVLRYTGKFTEKKDYENIPIRANADGSVLRVKDIASLEFGSLDYEMLSKTDGRPSASIMMKQLPGSNAQDVINNVKKRMEELKASSFPSGMTYSLGYDVSRFLDASISSVIYTLIEAFLLVFLIVFIFLQDFRSTLIPALAVPVCLIGALGFMQLLGFSINLLTLFALVLAIGIVVDNAIVVVEAVWSKMEEEHLSPREATFAAMHEVGGAIIAITLVMSAVFIPVSFLDGPVGIFYRQFSLTLASAIVISGINALTLTPALCALILRSPHDKKRSNSWLQKFFDGFNKVYNNTSNGYARIVRTVVNRRTVTLGLLVGSFVITWGMSAVLPGGFIPTEDQGMVYVNVTTPPGATVDRTEKVMDAIDAIARKEKSVESMSTLSGYSLVSEVSGSSYGMGMINLAPWDKRDESVWELIAKLEENTKHIMDAKIEFFPPPTVPGFGNSSGFELRVLDRSGKDDINEFSKVINTFMEDLGKEPELGSIFTSFETKFPQYILHIDYDQAAKQGITVDNAMSNLQTLMGSFYATNFIRYGQMYKVMVQAEASYREKPEDVLKLFVKNDKGEMVTYSTFMRMERIYGPEQITRFNMYPSAMLNGDAAAGFSSGQVIEAVERVAADKLPQGYTIEWSGMTKEQKASGNQAIYVFAICLLFVYLLLCAQYESFTLPLPVLLSLPAGIFGAFLFLKVSGLDNNIYAQVAMIMLIGLLGKNAILIIEYAIIKHKQGLSIREAAVEAAVARLRPILMTSFAFAAGLVPLAMAQGAGAIGNKSIGLASLGGMVIGTVFGVIIIPGLYALFSRDKKMVKKNIQGGALIIAGLFLFGSCKVQSDVRDQFKPTAVAADSLQTDTLLRERMAWRNYFKDEKLKQLIDTALVHNLDMAEAVQRIEYSQAQFRIRKGAMAPTVDAKVSGGVTKFGDYTMDGIGIFDQNLSENISKKQVIPTPMADYYIGLQANWEIDLWGKLKSLKGAAYYEFLGTQEARHLIQSELIAQLASRYYELITLDAELASIRENIAINKESLAIIQVMKEAGTTNTLGINQFNAALSNALAEEQRKLQQLALTESDINQLAGRYKLDIPRSSYEIGLNQVFNSVDIANPDKMLAHRADIRQATLTLLAAGLEADAAKANLYPSLVISPQIALNSLRLDKMFNSSSFAYTILGGLTTPLLNRSAAKGTYEQYKANYGLAFINYEKTVLKAWHELYSQLETKEFVKNRQIHFSQEAAVLKEAVETSKALFIAGRASYLDVLSAQKSVLTAKINAIESKRDNIQVELNIYKALGGGW</sequence>
<keyword evidence="5" id="KW-1003">Cell membrane</keyword>
<evidence type="ECO:0000256" key="5">
    <source>
        <dbReference type="ARBA" id="ARBA00022475"/>
    </source>
</evidence>
<dbReference type="InterPro" id="IPR001036">
    <property type="entry name" value="Acrflvin-R"/>
</dbReference>
<dbReference type="InterPro" id="IPR000731">
    <property type="entry name" value="SSD"/>
</dbReference>
<feature type="transmembrane region" description="Helical" evidence="10">
    <location>
        <begin position="472"/>
        <end position="499"/>
    </location>
</feature>
<keyword evidence="7 10" id="KW-0812">Transmembrane</keyword>
<keyword evidence="9 10" id="KW-0472">Membrane</keyword>
<feature type="transmembrane region" description="Helical" evidence="10">
    <location>
        <begin position="1003"/>
        <end position="1028"/>
    </location>
</feature>
<evidence type="ECO:0000259" key="11">
    <source>
        <dbReference type="PROSITE" id="PS50156"/>
    </source>
</evidence>
<feature type="transmembrane region" description="Helical" evidence="10">
    <location>
        <begin position="342"/>
        <end position="361"/>
    </location>
</feature>
<keyword evidence="8 10" id="KW-1133">Transmembrane helix</keyword>
<evidence type="ECO:0000256" key="1">
    <source>
        <dbReference type="ARBA" id="ARBA00004429"/>
    </source>
</evidence>
<evidence type="ECO:0000313" key="12">
    <source>
        <dbReference type="EMBL" id="MBP3942695.1"/>
    </source>
</evidence>
<dbReference type="PANTHER" id="PTHR32063:SF9">
    <property type="entry name" value="SIMILAR TO MULTIDRUG RESISTANCE PROTEIN MEXB"/>
    <property type="match status" value="1"/>
</dbReference>
<reference evidence="12" key="1">
    <citation type="submission" date="2021-03" db="EMBL/GenBank/DDBJ databases">
        <authorList>
            <person name="Lu T."/>
            <person name="Wang Q."/>
            <person name="Han X."/>
        </authorList>
    </citation>
    <scope>NUCLEOTIDE SEQUENCE</scope>
    <source>
        <strain evidence="12">WQ 2009</strain>
    </source>
</reference>
<dbReference type="InterPro" id="IPR003423">
    <property type="entry name" value="OMP_efflux"/>
</dbReference>
<proteinExistence type="inferred from homology"/>
<dbReference type="Gene3D" id="1.20.1600.10">
    <property type="entry name" value="Outer membrane efflux proteins (OEP)"/>
    <property type="match status" value="1"/>
</dbReference>
<evidence type="ECO:0000256" key="7">
    <source>
        <dbReference type="ARBA" id="ARBA00022692"/>
    </source>
</evidence>
<feature type="transmembrane region" description="Helical" evidence="10">
    <location>
        <begin position="926"/>
        <end position="951"/>
    </location>
</feature>
<evidence type="ECO:0000313" key="13">
    <source>
        <dbReference type="Proteomes" id="UP000679691"/>
    </source>
</evidence>
<dbReference type="Gene3D" id="3.30.2090.10">
    <property type="entry name" value="Multidrug efflux transporter AcrB TolC docking domain, DN and DC subdomains"/>
    <property type="match status" value="2"/>
</dbReference>
<dbReference type="EMBL" id="JAGKSB010000003">
    <property type="protein sequence ID" value="MBP3942695.1"/>
    <property type="molecule type" value="Genomic_DNA"/>
</dbReference>
<dbReference type="Gene3D" id="2.20.200.10">
    <property type="entry name" value="Outer membrane efflux proteins (OEP)"/>
    <property type="match status" value="1"/>
</dbReference>
<feature type="transmembrane region" description="Helical" evidence="10">
    <location>
        <begin position="368"/>
        <end position="388"/>
    </location>
</feature>
<dbReference type="InterPro" id="IPR027463">
    <property type="entry name" value="AcrB_DN_DC_subdom"/>
</dbReference>
<dbReference type="FunFam" id="1.20.1640.10:FF:000001">
    <property type="entry name" value="Efflux pump membrane transporter"/>
    <property type="match status" value="1"/>
</dbReference>
<dbReference type="SUPFAM" id="SSF82714">
    <property type="entry name" value="Multidrug efflux transporter AcrB TolC docking domain, DN and DC subdomains"/>
    <property type="match status" value="2"/>
</dbReference>
<protein>
    <submittedName>
        <fullName evidence="12">Efflux RND transporter permease subunit</fullName>
    </submittedName>
</protein>
<keyword evidence="13" id="KW-1185">Reference proteome</keyword>
<feature type="transmembrane region" description="Helical" evidence="10">
    <location>
        <begin position="542"/>
        <end position="562"/>
    </location>
</feature>
<feature type="transmembrane region" description="Helical" evidence="10">
    <location>
        <begin position="440"/>
        <end position="460"/>
    </location>
</feature>
<dbReference type="PRINTS" id="PR00702">
    <property type="entry name" value="ACRIFLAVINRP"/>
</dbReference>
<name>A0A8T4H8V3_9SPHI</name>
<evidence type="ECO:0000256" key="6">
    <source>
        <dbReference type="ARBA" id="ARBA00022519"/>
    </source>
</evidence>
<gene>
    <name evidence="12" type="ORF">J5U18_03805</name>
</gene>
<dbReference type="NCBIfam" id="TIGR00915">
    <property type="entry name" value="2A0602"/>
    <property type="match status" value="1"/>
</dbReference>
<comment type="similarity">
    <text evidence="3">Belongs to the resistance-nodulation-cell division (RND) (TC 2.A.6) family.</text>
</comment>
<organism evidence="12 13">
    <name type="scientific">Rhinopithecimicrobium faecis</name>
    <dbReference type="NCBI Taxonomy" id="2820698"/>
    <lineage>
        <taxon>Bacteria</taxon>
        <taxon>Pseudomonadati</taxon>
        <taxon>Bacteroidota</taxon>
        <taxon>Sphingobacteriia</taxon>
        <taxon>Sphingobacteriales</taxon>
        <taxon>Sphingobacteriaceae</taxon>
        <taxon>Rhinopithecimicrobium</taxon>
    </lineage>
</organism>
<dbReference type="Gene3D" id="1.20.1640.10">
    <property type="entry name" value="Multidrug efflux transporter AcrB transmembrane domain"/>
    <property type="match status" value="2"/>
</dbReference>
<evidence type="ECO:0000256" key="3">
    <source>
        <dbReference type="ARBA" id="ARBA00010942"/>
    </source>
</evidence>
<dbReference type="Gene3D" id="3.30.70.1320">
    <property type="entry name" value="Multidrug efflux transporter AcrB pore domain like"/>
    <property type="match status" value="1"/>
</dbReference>
<comment type="similarity">
    <text evidence="2">Belongs to the outer membrane factor (OMF) (TC 1.B.17) family.</text>
</comment>
<comment type="subcellular location">
    <subcellularLocation>
        <location evidence="1">Cell inner membrane</location>
        <topology evidence="1">Multi-pass membrane protein</topology>
    </subcellularLocation>
</comment>
<feature type="transmembrane region" description="Helical" evidence="10">
    <location>
        <begin position="874"/>
        <end position="891"/>
    </location>
</feature>
<comment type="caution">
    <text evidence="12">The sequence shown here is derived from an EMBL/GenBank/DDBJ whole genome shotgun (WGS) entry which is preliminary data.</text>
</comment>
<evidence type="ECO:0000256" key="4">
    <source>
        <dbReference type="ARBA" id="ARBA00022448"/>
    </source>
</evidence>
<dbReference type="GO" id="GO:0009636">
    <property type="term" value="P:response to toxic substance"/>
    <property type="evidence" value="ECO:0007669"/>
    <property type="project" value="UniProtKB-ARBA"/>
</dbReference>
<feature type="transmembrane region" description="Helical" evidence="10">
    <location>
        <begin position="972"/>
        <end position="991"/>
    </location>
</feature>